<comment type="caution">
    <text evidence="2">The sequence shown here is derived from an EMBL/GenBank/DDBJ whole genome shotgun (WGS) entry which is preliminary data.</text>
</comment>
<reference evidence="2 3" key="1">
    <citation type="journal article" date="2016" name="Nat. Commun.">
        <title>Thousands of microbial genomes shed light on interconnected biogeochemical processes in an aquifer system.</title>
        <authorList>
            <person name="Anantharaman K."/>
            <person name="Brown C.T."/>
            <person name="Hug L.A."/>
            <person name="Sharon I."/>
            <person name="Castelle C.J."/>
            <person name="Probst A.J."/>
            <person name="Thomas B.C."/>
            <person name="Singh A."/>
            <person name="Wilkins M.J."/>
            <person name="Karaoz U."/>
            <person name="Brodie E.L."/>
            <person name="Williams K.H."/>
            <person name="Hubbard S.S."/>
            <person name="Banfield J.F."/>
        </authorList>
    </citation>
    <scope>NUCLEOTIDE SEQUENCE [LARGE SCALE GENOMIC DNA]</scope>
</reference>
<evidence type="ECO:0000313" key="2">
    <source>
        <dbReference type="EMBL" id="OGF12210.1"/>
    </source>
</evidence>
<dbReference type="EMBL" id="MFFM01000034">
    <property type="protein sequence ID" value="OGF12210.1"/>
    <property type="molecule type" value="Genomic_DNA"/>
</dbReference>
<gene>
    <name evidence="2" type="ORF">A2024_04290</name>
</gene>
<dbReference type="Proteomes" id="UP000177230">
    <property type="component" value="Unassembled WGS sequence"/>
</dbReference>
<dbReference type="SUPFAM" id="SSF55729">
    <property type="entry name" value="Acyl-CoA N-acyltransferases (Nat)"/>
    <property type="match status" value="1"/>
</dbReference>
<proteinExistence type="predicted"/>
<dbReference type="InterPro" id="IPR038740">
    <property type="entry name" value="BioF2-like_GNAT_dom"/>
</dbReference>
<evidence type="ECO:0000259" key="1">
    <source>
        <dbReference type="Pfam" id="PF13480"/>
    </source>
</evidence>
<sequence length="405" mass="45715">MIMPNTSAIADTGKAVRTKVARSIHDIDANDWDSILSCVDSFHRHSFLACVEDARVENGTFRYVTVYRGNVIIGTAALSSLIVSLDIFTGGFLRRAITAVQKIYPQFLKIRVLFCGIPVSLGQKNIVVRSQDDSAIVFDAVAGCMENIAKEDKTGYLCFKEFYKGDSGPDRLGNHGYFRAHSIPYVILDISWKGFDAYLNSFRHGYRRQINATLRKYAITDPWQVSATAREGMPLLKIDKASLFSPSLFHELYLQVMNRAQMKLEVLNGGFFNELFQRWGDALDVISLEKNGSVFGAALVTEHGGEMTFLLIGMDYSMRDDYDTYFILVYAIVGHAIRKGCRRLNLGQTSYPLKQRIGGKGIHEYHWFRVRNPFVHMALNAFRSLIFPRVDLKPLQVFKDATAGL</sequence>
<name>A0A1F5RCL8_9BACT</name>
<dbReference type="Pfam" id="PF13480">
    <property type="entry name" value="Acetyltransf_6"/>
    <property type="match status" value="1"/>
</dbReference>
<accession>A0A1F5RCL8</accession>
<dbReference type="Gene3D" id="3.40.630.30">
    <property type="match status" value="1"/>
</dbReference>
<dbReference type="AlphaFoldDB" id="A0A1F5RCL8"/>
<organism evidence="2 3">
    <name type="scientific">Candidatus Edwardsbacteria bacterium GWF2_54_11</name>
    <dbReference type="NCBI Taxonomy" id="1817851"/>
    <lineage>
        <taxon>Bacteria</taxon>
        <taxon>Candidatus Edwardsiibacteriota</taxon>
    </lineage>
</organism>
<evidence type="ECO:0000313" key="3">
    <source>
        <dbReference type="Proteomes" id="UP000177230"/>
    </source>
</evidence>
<protein>
    <recommendedName>
        <fullName evidence="1">BioF2-like acetyltransferase domain-containing protein</fullName>
    </recommendedName>
</protein>
<dbReference type="InterPro" id="IPR016181">
    <property type="entry name" value="Acyl_CoA_acyltransferase"/>
</dbReference>
<feature type="domain" description="BioF2-like acetyltransferase" evidence="1">
    <location>
        <begin position="249"/>
        <end position="354"/>
    </location>
</feature>